<gene>
    <name evidence="1" type="ORF">S12H4_62170</name>
</gene>
<dbReference type="EMBL" id="BARW01041575">
    <property type="protein sequence ID" value="GAJ16914.1"/>
    <property type="molecule type" value="Genomic_DNA"/>
</dbReference>
<name>X1UH99_9ZZZZ</name>
<organism evidence="1">
    <name type="scientific">marine sediment metagenome</name>
    <dbReference type="NCBI Taxonomy" id="412755"/>
    <lineage>
        <taxon>unclassified sequences</taxon>
        <taxon>metagenomes</taxon>
        <taxon>ecological metagenomes</taxon>
    </lineage>
</organism>
<proteinExistence type="predicted"/>
<dbReference type="AlphaFoldDB" id="X1UH99"/>
<comment type="caution">
    <text evidence="1">The sequence shown here is derived from an EMBL/GenBank/DDBJ whole genome shotgun (WGS) entry which is preliminary data.</text>
</comment>
<evidence type="ECO:0000313" key="1">
    <source>
        <dbReference type="EMBL" id="GAJ16914.1"/>
    </source>
</evidence>
<protein>
    <submittedName>
        <fullName evidence="1">Uncharacterized protein</fullName>
    </submittedName>
</protein>
<feature type="non-terminal residue" evidence="1">
    <location>
        <position position="1"/>
    </location>
</feature>
<accession>X1UH99</accession>
<sequence length="55" mass="6210">REKGVSKIVWPMIKLNIPPLLPYLDKNIKIARPDIAPGTINGDMKIIFKNSLPLK</sequence>
<reference evidence="1" key="1">
    <citation type="journal article" date="2014" name="Front. Microbiol.">
        <title>High frequency of phylogenetically diverse reductive dehalogenase-homologous genes in deep subseafloor sedimentary metagenomes.</title>
        <authorList>
            <person name="Kawai M."/>
            <person name="Futagami T."/>
            <person name="Toyoda A."/>
            <person name="Takaki Y."/>
            <person name="Nishi S."/>
            <person name="Hori S."/>
            <person name="Arai W."/>
            <person name="Tsubouchi T."/>
            <person name="Morono Y."/>
            <person name="Uchiyama I."/>
            <person name="Ito T."/>
            <person name="Fujiyama A."/>
            <person name="Inagaki F."/>
            <person name="Takami H."/>
        </authorList>
    </citation>
    <scope>NUCLEOTIDE SEQUENCE</scope>
    <source>
        <strain evidence="1">Expedition CK06-06</strain>
    </source>
</reference>